<reference evidence="3 4" key="1">
    <citation type="submission" date="2022-01" db="EMBL/GenBank/DDBJ databases">
        <title>Paraglaciecola sp. G1-23.</title>
        <authorList>
            <person name="Jin M.S."/>
            <person name="Han D.M."/>
            <person name="Kim H.M."/>
            <person name="Jeon C.O."/>
        </authorList>
    </citation>
    <scope>NUCLEOTIDE SEQUENCE [LARGE SCALE GENOMIC DNA]</scope>
    <source>
        <strain evidence="3 4">G1-23</strain>
    </source>
</reference>
<accession>A0ABS9DBP5</accession>
<sequence>MSSKRNIETSDLASIEQLSQNHRYEKRLYWRFYFVSTWLFLVTGLIPDYANEPLGVQTFIRWFFLFLLLGPTIWAIKGMAFTRAELGLTFNGSITALVECFYVFCILVPFLILAKIFSQNPIEPLFNWLTIRQYSSAEHWFYILSYLPHTAGQEFIARGVGILMVSRIMHDFTSLKPVLAISVLFAVCHLHLSVSIAVGVFVTSILFGTLYRRHKSLVGVVTLHFSLGITATALGLI</sequence>
<feature type="domain" description="CAAX prenyl protease 2/Lysostaphin resistance protein A-like" evidence="2">
    <location>
        <begin position="139"/>
        <end position="226"/>
    </location>
</feature>
<feature type="transmembrane region" description="Helical" evidence="1">
    <location>
        <begin position="217"/>
        <end position="236"/>
    </location>
</feature>
<evidence type="ECO:0000259" key="2">
    <source>
        <dbReference type="Pfam" id="PF02517"/>
    </source>
</evidence>
<dbReference type="Proteomes" id="UP001521137">
    <property type="component" value="Unassembled WGS sequence"/>
</dbReference>
<organism evidence="3 4">
    <name type="scientific">Paraglaciecola algarum</name>
    <dbReference type="NCBI Taxonomy" id="3050085"/>
    <lineage>
        <taxon>Bacteria</taxon>
        <taxon>Pseudomonadati</taxon>
        <taxon>Pseudomonadota</taxon>
        <taxon>Gammaproteobacteria</taxon>
        <taxon>Alteromonadales</taxon>
        <taxon>Alteromonadaceae</taxon>
        <taxon>Paraglaciecola</taxon>
    </lineage>
</organism>
<keyword evidence="1" id="KW-0812">Transmembrane</keyword>
<comment type="caution">
    <text evidence="3">The sequence shown here is derived from an EMBL/GenBank/DDBJ whole genome shotgun (WGS) entry which is preliminary data.</text>
</comment>
<keyword evidence="1" id="KW-1133">Transmembrane helix</keyword>
<keyword evidence="3" id="KW-0378">Hydrolase</keyword>
<evidence type="ECO:0000256" key="1">
    <source>
        <dbReference type="SAM" id="Phobius"/>
    </source>
</evidence>
<feature type="transmembrane region" description="Helical" evidence="1">
    <location>
        <begin position="179"/>
        <end position="210"/>
    </location>
</feature>
<dbReference type="InterPro" id="IPR003675">
    <property type="entry name" value="Rce1/LyrA-like_dom"/>
</dbReference>
<dbReference type="GO" id="GO:0008237">
    <property type="term" value="F:metallopeptidase activity"/>
    <property type="evidence" value="ECO:0007669"/>
    <property type="project" value="UniProtKB-KW"/>
</dbReference>
<feature type="transmembrane region" description="Helical" evidence="1">
    <location>
        <begin position="96"/>
        <end position="117"/>
    </location>
</feature>
<dbReference type="Pfam" id="PF02517">
    <property type="entry name" value="Rce1-like"/>
    <property type="match status" value="1"/>
</dbReference>
<feature type="transmembrane region" description="Helical" evidence="1">
    <location>
        <begin position="28"/>
        <end position="47"/>
    </location>
</feature>
<keyword evidence="3" id="KW-0645">Protease</keyword>
<dbReference type="EMBL" id="JAKGAS010000008">
    <property type="protein sequence ID" value="MCF2949447.1"/>
    <property type="molecule type" value="Genomic_DNA"/>
</dbReference>
<keyword evidence="4" id="KW-1185">Reference proteome</keyword>
<keyword evidence="1" id="KW-0472">Membrane</keyword>
<keyword evidence="3" id="KW-0482">Metalloprotease</keyword>
<protein>
    <submittedName>
        <fullName evidence="3">CPBP family intramembrane metalloprotease</fullName>
    </submittedName>
</protein>
<feature type="transmembrane region" description="Helical" evidence="1">
    <location>
        <begin position="59"/>
        <end position="76"/>
    </location>
</feature>
<evidence type="ECO:0000313" key="3">
    <source>
        <dbReference type="EMBL" id="MCF2949447.1"/>
    </source>
</evidence>
<proteinExistence type="predicted"/>
<dbReference type="RefSeq" id="WP_235313547.1">
    <property type="nucleotide sequence ID" value="NZ_JAKGAS010000008.1"/>
</dbReference>
<gene>
    <name evidence="3" type="ORF">L0668_15110</name>
</gene>
<evidence type="ECO:0000313" key="4">
    <source>
        <dbReference type="Proteomes" id="UP001521137"/>
    </source>
</evidence>
<name>A0ABS9DBP5_9ALTE</name>